<dbReference type="InterPro" id="IPR055091">
    <property type="entry name" value="WelO5-like"/>
</dbReference>
<dbReference type="Gene3D" id="2.60.120.620">
    <property type="entry name" value="q2cbj1_9rhob like domain"/>
    <property type="match status" value="1"/>
</dbReference>
<evidence type="ECO:0000313" key="1">
    <source>
        <dbReference type="EMBL" id="SDM83652.1"/>
    </source>
</evidence>
<evidence type="ECO:0000313" key="2">
    <source>
        <dbReference type="Proteomes" id="UP000199202"/>
    </source>
</evidence>
<protein>
    <submittedName>
        <fullName evidence="1">2OG-Fe(II) oxygenase superfamily protein</fullName>
    </submittedName>
</protein>
<dbReference type="Pfam" id="PF22814">
    <property type="entry name" value="WelO5"/>
    <property type="match status" value="1"/>
</dbReference>
<sequence>MRALLDVEFATYGRARVQPEVMRFGVGVSDYRRDGRISEEFWAAVDEGRRAWEALNLPFDPFALCRSRLGADLPQQVEVGRHDGHAMSPGVAREPNQGFLVHFDDAQREFPGGFLDENVVCQFAFNLYLSVPEEGGETVVWRHRWHPTDDSHRPDGSYGFKEDVVGAAESFLMRPRKGEAVLLEPRNFHAVRPSKGGRRISLGFSVSMTDTGQLLTWG</sequence>
<organism evidence="1 2">
    <name type="scientific">Nonomuraea jiangxiensis</name>
    <dbReference type="NCBI Taxonomy" id="633440"/>
    <lineage>
        <taxon>Bacteria</taxon>
        <taxon>Bacillati</taxon>
        <taxon>Actinomycetota</taxon>
        <taxon>Actinomycetes</taxon>
        <taxon>Streptosporangiales</taxon>
        <taxon>Streptosporangiaceae</taxon>
        <taxon>Nonomuraea</taxon>
    </lineage>
</organism>
<proteinExistence type="predicted"/>
<gene>
    <name evidence="1" type="ORF">SAMN05421869_1598</name>
</gene>
<dbReference type="EMBL" id="FNDJ01000059">
    <property type="protein sequence ID" value="SDM83652.1"/>
    <property type="molecule type" value="Genomic_DNA"/>
</dbReference>
<accession>A0A1G9WGG0</accession>
<keyword evidence="2" id="KW-1185">Reference proteome</keyword>
<dbReference type="AlphaFoldDB" id="A0A1G9WGG0"/>
<dbReference type="STRING" id="633440.SAMN05421869_1598"/>
<dbReference type="Proteomes" id="UP000199202">
    <property type="component" value="Unassembled WGS sequence"/>
</dbReference>
<reference evidence="1 2" key="1">
    <citation type="submission" date="2016-10" db="EMBL/GenBank/DDBJ databases">
        <authorList>
            <person name="de Groot N.N."/>
        </authorList>
    </citation>
    <scope>NUCLEOTIDE SEQUENCE [LARGE SCALE GENOMIC DNA]</scope>
    <source>
        <strain evidence="1 2">CGMCC 4.6533</strain>
    </source>
</reference>
<name>A0A1G9WGG0_9ACTN</name>